<dbReference type="Proteomes" id="UP000649179">
    <property type="component" value="Unassembled WGS sequence"/>
</dbReference>
<evidence type="ECO:0000256" key="2">
    <source>
        <dbReference type="ARBA" id="ARBA00022801"/>
    </source>
</evidence>
<keyword evidence="3" id="KW-0175">Coiled coil</keyword>
<dbReference type="AlphaFoldDB" id="A0A917BD35"/>
<accession>A0A917BD35</accession>
<reference evidence="4" key="2">
    <citation type="submission" date="2020-09" db="EMBL/GenBank/DDBJ databases">
        <authorList>
            <person name="Sun Q."/>
            <person name="Zhou Y."/>
        </authorList>
    </citation>
    <scope>NUCLEOTIDE SEQUENCE</scope>
    <source>
        <strain evidence="4">CGMCC 1.16067</strain>
    </source>
</reference>
<dbReference type="SUPFAM" id="SSF53933">
    <property type="entry name" value="Microbial ribonucleases"/>
    <property type="match status" value="1"/>
</dbReference>
<evidence type="ECO:0000256" key="3">
    <source>
        <dbReference type="SAM" id="Coils"/>
    </source>
</evidence>
<gene>
    <name evidence="4" type="ORF">GCM10011519_08230</name>
</gene>
<dbReference type="GO" id="GO:0016787">
    <property type="term" value="F:hydrolase activity"/>
    <property type="evidence" value="ECO:0007669"/>
    <property type="project" value="UniProtKB-KW"/>
</dbReference>
<reference evidence="4" key="1">
    <citation type="journal article" date="2014" name="Int. J. Syst. Evol. Microbiol.">
        <title>Complete genome sequence of Corynebacterium casei LMG S-19264T (=DSM 44701T), isolated from a smear-ripened cheese.</title>
        <authorList>
            <consortium name="US DOE Joint Genome Institute (JGI-PGF)"/>
            <person name="Walter F."/>
            <person name="Albersmeier A."/>
            <person name="Kalinowski J."/>
            <person name="Ruckert C."/>
        </authorList>
    </citation>
    <scope>NUCLEOTIDE SEQUENCE</scope>
    <source>
        <strain evidence="4">CGMCC 1.16067</strain>
    </source>
</reference>
<dbReference type="RefSeq" id="WP_188778480.1">
    <property type="nucleotide sequence ID" value="NZ_BMKQ01000001.1"/>
</dbReference>
<evidence type="ECO:0000313" key="4">
    <source>
        <dbReference type="EMBL" id="GGF37087.1"/>
    </source>
</evidence>
<dbReference type="GO" id="GO:0003723">
    <property type="term" value="F:RNA binding"/>
    <property type="evidence" value="ECO:0007669"/>
    <property type="project" value="InterPro"/>
</dbReference>
<feature type="coiled-coil region" evidence="3">
    <location>
        <begin position="98"/>
        <end position="153"/>
    </location>
</feature>
<comment type="caution">
    <text evidence="4">The sequence shown here is derived from an EMBL/GenBank/DDBJ whole genome shotgun (WGS) entry which is preliminary data.</text>
</comment>
<keyword evidence="5" id="KW-1185">Reference proteome</keyword>
<evidence type="ECO:0000256" key="1">
    <source>
        <dbReference type="ARBA" id="ARBA00022722"/>
    </source>
</evidence>
<keyword evidence="1" id="KW-0540">Nuclease</keyword>
<name>A0A917BD35_9ACTN</name>
<dbReference type="EMBL" id="BMKQ01000001">
    <property type="protein sequence ID" value="GGF37087.1"/>
    <property type="molecule type" value="Genomic_DNA"/>
</dbReference>
<evidence type="ECO:0000313" key="5">
    <source>
        <dbReference type="Proteomes" id="UP000649179"/>
    </source>
</evidence>
<proteinExistence type="predicted"/>
<keyword evidence="2" id="KW-0378">Hydrolase</keyword>
<dbReference type="InterPro" id="IPR016191">
    <property type="entry name" value="Ribonuclease/ribotoxin"/>
</dbReference>
<organism evidence="4 5">
    <name type="scientific">Marmoricola endophyticus</name>
    <dbReference type="NCBI Taxonomy" id="2040280"/>
    <lineage>
        <taxon>Bacteria</taxon>
        <taxon>Bacillati</taxon>
        <taxon>Actinomycetota</taxon>
        <taxon>Actinomycetes</taxon>
        <taxon>Propionibacteriales</taxon>
        <taxon>Nocardioidaceae</taxon>
        <taxon>Marmoricola</taxon>
    </lineage>
</organism>
<dbReference type="Gene3D" id="3.10.450.30">
    <property type="entry name" value="Microbial ribonucleases"/>
    <property type="match status" value="1"/>
</dbReference>
<protein>
    <submittedName>
        <fullName evidence="4">Uncharacterized protein</fullName>
    </submittedName>
</protein>
<dbReference type="GO" id="GO:0004540">
    <property type="term" value="F:RNA nuclease activity"/>
    <property type="evidence" value="ECO:0007669"/>
    <property type="project" value="InterPro"/>
</dbReference>
<sequence>MTGALAPLPGDPAALAGAAERLGSVAAAARAEATRFHEGSRLAITALWRSSSALRSTALTDGLRGVEAEYARLESSGTRAAGVLAEHARAWGRVEDELDDLRAQVRRSAAAAESAAAEVAASPDAGAAAALHAERARRTREDAEARGSELKRALLEQRAALVGEIRSLITGYDPAWSEVPAAALASAALGSPLRALGSRFSDGTATTDDAWAAMRDAYGEVGDDDYREWHASTTYQVLGGLDEFTTLLTGSITGTGEVLRHPIDTLEGVARLGWTYLRDPVGTDTLLLDSFLDPFREDWARGEYGRAVGRGTESAFEVFLGGQGLTKGAGAAREGAGIERLVAGVAATRRLREARELRALGTRVGDSSTYVFASEEVAARALANPVAQSTYRVRFGDRPTDYVFGPERELVVVRGSGAMLRSDAPVPPPAAFEAWHHISRHGGATPLRFRGNKVYANQPTKKGGEARFPAFEPDGQSISYKEYDIQAKRRGDPRPGDRLLTGSDGSLWYTDDHYRTGVRIR</sequence>